<dbReference type="STRING" id="1121409.SAMN02745124_01311"/>
<dbReference type="Proteomes" id="UP000184139">
    <property type="component" value="Unassembled WGS sequence"/>
</dbReference>
<gene>
    <name evidence="1" type="ORF">SAMN02745124_01311</name>
</gene>
<name>A0A1M5UTR6_9BACT</name>
<protein>
    <submittedName>
        <fullName evidence="1">Uncharacterized protein</fullName>
    </submittedName>
</protein>
<proteinExistence type="predicted"/>
<evidence type="ECO:0000313" key="1">
    <source>
        <dbReference type="EMBL" id="SHH66437.1"/>
    </source>
</evidence>
<sequence>MLPARLSMRRAENNTDCERFYIKIGGTGFNLSPADFKKPTGPSDQEPIFIVCCDVPSWGV</sequence>
<organism evidence="1 2">
    <name type="scientific">Desulfofustis glycolicus DSM 9705</name>
    <dbReference type="NCBI Taxonomy" id="1121409"/>
    <lineage>
        <taxon>Bacteria</taxon>
        <taxon>Pseudomonadati</taxon>
        <taxon>Thermodesulfobacteriota</taxon>
        <taxon>Desulfobulbia</taxon>
        <taxon>Desulfobulbales</taxon>
        <taxon>Desulfocapsaceae</taxon>
        <taxon>Desulfofustis</taxon>
    </lineage>
</organism>
<dbReference type="AlphaFoldDB" id="A0A1M5UTR6"/>
<evidence type="ECO:0000313" key="2">
    <source>
        <dbReference type="Proteomes" id="UP000184139"/>
    </source>
</evidence>
<accession>A0A1M5UTR6</accession>
<dbReference type="EMBL" id="FQXS01000006">
    <property type="protein sequence ID" value="SHH66437.1"/>
    <property type="molecule type" value="Genomic_DNA"/>
</dbReference>
<reference evidence="1 2" key="1">
    <citation type="submission" date="2016-11" db="EMBL/GenBank/DDBJ databases">
        <authorList>
            <person name="Jaros S."/>
            <person name="Januszkiewicz K."/>
            <person name="Wedrychowicz H."/>
        </authorList>
    </citation>
    <scope>NUCLEOTIDE SEQUENCE [LARGE SCALE GENOMIC DNA]</scope>
    <source>
        <strain evidence="1 2">DSM 9705</strain>
    </source>
</reference>
<keyword evidence="2" id="KW-1185">Reference proteome</keyword>